<dbReference type="Proteomes" id="UP001060085">
    <property type="component" value="Linkage Group LG03"/>
</dbReference>
<proteinExistence type="predicted"/>
<keyword evidence="2" id="KW-1185">Reference proteome</keyword>
<gene>
    <name evidence="1" type="ORF">M9H77_13642</name>
</gene>
<evidence type="ECO:0000313" key="2">
    <source>
        <dbReference type="Proteomes" id="UP001060085"/>
    </source>
</evidence>
<name>A0ACC0BKX3_CATRO</name>
<accession>A0ACC0BKX3</accession>
<dbReference type="EMBL" id="CM044703">
    <property type="protein sequence ID" value="KAI5673278.1"/>
    <property type="molecule type" value="Genomic_DNA"/>
</dbReference>
<protein>
    <submittedName>
        <fullName evidence="1">Uncharacterized protein</fullName>
    </submittedName>
</protein>
<comment type="caution">
    <text evidence="1">The sequence shown here is derived from an EMBL/GenBank/DDBJ whole genome shotgun (WGS) entry which is preliminary data.</text>
</comment>
<reference evidence="2" key="1">
    <citation type="journal article" date="2023" name="Nat. Plants">
        <title>Single-cell RNA sequencing provides a high-resolution roadmap for understanding the multicellular compartmentation of specialized metabolism.</title>
        <authorList>
            <person name="Sun S."/>
            <person name="Shen X."/>
            <person name="Li Y."/>
            <person name="Li Y."/>
            <person name="Wang S."/>
            <person name="Li R."/>
            <person name="Zhang H."/>
            <person name="Shen G."/>
            <person name="Guo B."/>
            <person name="Wei J."/>
            <person name="Xu J."/>
            <person name="St-Pierre B."/>
            <person name="Chen S."/>
            <person name="Sun C."/>
        </authorList>
    </citation>
    <scope>NUCLEOTIDE SEQUENCE [LARGE SCALE GENOMIC DNA]</scope>
</reference>
<organism evidence="1 2">
    <name type="scientific">Catharanthus roseus</name>
    <name type="common">Madagascar periwinkle</name>
    <name type="synonym">Vinca rosea</name>
    <dbReference type="NCBI Taxonomy" id="4058"/>
    <lineage>
        <taxon>Eukaryota</taxon>
        <taxon>Viridiplantae</taxon>
        <taxon>Streptophyta</taxon>
        <taxon>Embryophyta</taxon>
        <taxon>Tracheophyta</taxon>
        <taxon>Spermatophyta</taxon>
        <taxon>Magnoliopsida</taxon>
        <taxon>eudicotyledons</taxon>
        <taxon>Gunneridae</taxon>
        <taxon>Pentapetalae</taxon>
        <taxon>asterids</taxon>
        <taxon>lamiids</taxon>
        <taxon>Gentianales</taxon>
        <taxon>Apocynaceae</taxon>
        <taxon>Rauvolfioideae</taxon>
        <taxon>Vinceae</taxon>
        <taxon>Catharanthinae</taxon>
        <taxon>Catharanthus</taxon>
    </lineage>
</organism>
<sequence>MQDIRIGTKNVNSNITDDEIQKKIIRGFEDWFRIDKVSFLPYPSSKRPRTDWISVMKSQTRVIDVIVQDDAFQENMDVHEALTIDVMIEDVDLLSMILVHRERYLGSDDMWTEEKVRCG</sequence>
<evidence type="ECO:0000313" key="1">
    <source>
        <dbReference type="EMBL" id="KAI5673278.1"/>
    </source>
</evidence>